<dbReference type="GO" id="GO:0009279">
    <property type="term" value="C:cell outer membrane"/>
    <property type="evidence" value="ECO:0007669"/>
    <property type="project" value="UniProtKB-SubCell"/>
</dbReference>
<dbReference type="InterPro" id="IPR023996">
    <property type="entry name" value="TonB-dep_OMP_SusC/RagA"/>
</dbReference>
<dbReference type="InterPro" id="IPR000531">
    <property type="entry name" value="Beta-barrel_TonB"/>
</dbReference>
<organism evidence="13 14">
    <name type="scientific">Chitinophaga niabensis</name>
    <dbReference type="NCBI Taxonomy" id="536979"/>
    <lineage>
        <taxon>Bacteria</taxon>
        <taxon>Pseudomonadati</taxon>
        <taxon>Bacteroidota</taxon>
        <taxon>Chitinophagia</taxon>
        <taxon>Chitinophagales</taxon>
        <taxon>Chitinophagaceae</taxon>
        <taxon>Chitinophaga</taxon>
    </lineage>
</organism>
<keyword evidence="5 9" id="KW-0798">TonB box</keyword>
<dbReference type="Pfam" id="PF00593">
    <property type="entry name" value="TonB_dep_Rec_b-barrel"/>
    <property type="match status" value="1"/>
</dbReference>
<keyword evidence="10" id="KW-0732">Signal</keyword>
<reference evidence="13 14" key="1">
    <citation type="submission" date="2016-11" db="EMBL/GenBank/DDBJ databases">
        <authorList>
            <person name="Jaros S."/>
            <person name="Januszkiewicz K."/>
            <person name="Wedrychowicz H."/>
        </authorList>
    </citation>
    <scope>NUCLEOTIDE SEQUENCE [LARGE SCALE GENOMIC DNA]</scope>
    <source>
        <strain evidence="13 14">DSM 24787</strain>
    </source>
</reference>
<dbReference type="InterPro" id="IPR023997">
    <property type="entry name" value="TonB-dep_OMP_SusC/RagA_CS"/>
</dbReference>
<evidence type="ECO:0000313" key="14">
    <source>
        <dbReference type="Proteomes" id="UP000185003"/>
    </source>
</evidence>
<accession>A0A1N6JYQ6</accession>
<dbReference type="InterPro" id="IPR008969">
    <property type="entry name" value="CarboxyPept-like_regulatory"/>
</dbReference>
<keyword evidence="6 8" id="KW-0472">Membrane</keyword>
<comment type="similarity">
    <text evidence="8 9">Belongs to the TonB-dependent receptor family.</text>
</comment>
<dbReference type="NCBIfam" id="TIGR04056">
    <property type="entry name" value="OMP_RagA_SusC"/>
    <property type="match status" value="1"/>
</dbReference>
<evidence type="ECO:0000259" key="12">
    <source>
        <dbReference type="Pfam" id="PF07715"/>
    </source>
</evidence>
<keyword evidence="2 8" id="KW-0813">Transport</keyword>
<dbReference type="EMBL" id="FSRA01000002">
    <property type="protein sequence ID" value="SIO49485.1"/>
    <property type="molecule type" value="Genomic_DNA"/>
</dbReference>
<keyword evidence="7 8" id="KW-0998">Cell outer membrane</keyword>
<dbReference type="Gene3D" id="2.40.170.20">
    <property type="entry name" value="TonB-dependent receptor, beta-barrel domain"/>
    <property type="match status" value="1"/>
</dbReference>
<dbReference type="PROSITE" id="PS52016">
    <property type="entry name" value="TONB_DEPENDENT_REC_3"/>
    <property type="match status" value="1"/>
</dbReference>
<keyword evidence="3 8" id="KW-1134">Transmembrane beta strand</keyword>
<evidence type="ECO:0000256" key="8">
    <source>
        <dbReference type="PROSITE-ProRule" id="PRU01360"/>
    </source>
</evidence>
<evidence type="ECO:0000313" key="13">
    <source>
        <dbReference type="EMBL" id="SIO49485.1"/>
    </source>
</evidence>
<evidence type="ECO:0000256" key="10">
    <source>
        <dbReference type="SAM" id="SignalP"/>
    </source>
</evidence>
<dbReference type="InterPro" id="IPR036942">
    <property type="entry name" value="Beta-barrel_TonB_sf"/>
</dbReference>
<feature type="domain" description="TonB-dependent receptor-like beta-barrel" evidence="11">
    <location>
        <begin position="444"/>
        <end position="817"/>
    </location>
</feature>
<gene>
    <name evidence="13" type="ORF">SAMN04488055_4723</name>
</gene>
<evidence type="ECO:0000259" key="11">
    <source>
        <dbReference type="Pfam" id="PF00593"/>
    </source>
</evidence>
<evidence type="ECO:0000256" key="3">
    <source>
        <dbReference type="ARBA" id="ARBA00022452"/>
    </source>
</evidence>
<feature type="signal peptide" evidence="10">
    <location>
        <begin position="1"/>
        <end position="27"/>
    </location>
</feature>
<evidence type="ECO:0000256" key="7">
    <source>
        <dbReference type="ARBA" id="ARBA00023237"/>
    </source>
</evidence>
<dbReference type="InterPro" id="IPR039426">
    <property type="entry name" value="TonB-dep_rcpt-like"/>
</dbReference>
<proteinExistence type="inferred from homology"/>
<dbReference type="NCBIfam" id="TIGR04057">
    <property type="entry name" value="SusC_RagA_signa"/>
    <property type="match status" value="1"/>
</dbReference>
<evidence type="ECO:0000256" key="9">
    <source>
        <dbReference type="RuleBase" id="RU003357"/>
    </source>
</evidence>
<evidence type="ECO:0000256" key="6">
    <source>
        <dbReference type="ARBA" id="ARBA00023136"/>
    </source>
</evidence>
<feature type="chain" id="PRO_5012478392" evidence="10">
    <location>
        <begin position="28"/>
        <end position="1068"/>
    </location>
</feature>
<dbReference type="InterPro" id="IPR037066">
    <property type="entry name" value="Plug_dom_sf"/>
</dbReference>
<dbReference type="Proteomes" id="UP000185003">
    <property type="component" value="Unassembled WGS sequence"/>
</dbReference>
<dbReference type="Gene3D" id="2.170.130.10">
    <property type="entry name" value="TonB-dependent receptor, plug domain"/>
    <property type="match status" value="1"/>
</dbReference>
<keyword evidence="14" id="KW-1185">Reference proteome</keyword>
<dbReference type="Pfam" id="PF07715">
    <property type="entry name" value="Plug"/>
    <property type="match status" value="1"/>
</dbReference>
<feature type="domain" description="TonB-dependent receptor plug" evidence="12">
    <location>
        <begin position="121"/>
        <end position="220"/>
    </location>
</feature>
<evidence type="ECO:0000256" key="2">
    <source>
        <dbReference type="ARBA" id="ARBA00022448"/>
    </source>
</evidence>
<evidence type="ECO:0000256" key="4">
    <source>
        <dbReference type="ARBA" id="ARBA00022692"/>
    </source>
</evidence>
<evidence type="ECO:0000256" key="5">
    <source>
        <dbReference type="ARBA" id="ARBA00023077"/>
    </source>
</evidence>
<dbReference type="Pfam" id="PF13715">
    <property type="entry name" value="CarbopepD_reg_2"/>
    <property type="match status" value="1"/>
</dbReference>
<dbReference type="STRING" id="536979.SAMN04488055_4723"/>
<dbReference type="InterPro" id="IPR012910">
    <property type="entry name" value="Plug_dom"/>
</dbReference>
<dbReference type="RefSeq" id="WP_143197560.1">
    <property type="nucleotide sequence ID" value="NZ_FSRA01000002.1"/>
</dbReference>
<dbReference type="SUPFAM" id="SSF49464">
    <property type="entry name" value="Carboxypeptidase regulatory domain-like"/>
    <property type="match status" value="1"/>
</dbReference>
<dbReference type="OrthoDB" id="9768177at2"/>
<evidence type="ECO:0000256" key="1">
    <source>
        <dbReference type="ARBA" id="ARBA00004571"/>
    </source>
</evidence>
<dbReference type="SUPFAM" id="SSF56935">
    <property type="entry name" value="Porins"/>
    <property type="match status" value="1"/>
</dbReference>
<dbReference type="Gene3D" id="2.60.40.1120">
    <property type="entry name" value="Carboxypeptidase-like, regulatory domain"/>
    <property type="match status" value="1"/>
</dbReference>
<protein>
    <submittedName>
        <fullName evidence="13">TonB-linked outer membrane protein, SusC/RagA family</fullName>
    </submittedName>
</protein>
<name>A0A1N6JYQ6_9BACT</name>
<dbReference type="AlphaFoldDB" id="A0A1N6JYQ6"/>
<keyword evidence="4 8" id="KW-0812">Transmembrane</keyword>
<comment type="subcellular location">
    <subcellularLocation>
        <location evidence="1 8">Cell outer membrane</location>
        <topology evidence="1 8">Multi-pass membrane protein</topology>
    </subcellularLocation>
</comment>
<sequence length="1068" mass="118697">MQHSFQPNLRAAFLMLALLLTCTASWAQQMISGKVQSEDLQPVPGASVKVKGTGTGTVTDGQGAFSIKAANGAVLQVSFIGFLSQEIKVDGQSSIIITLQTDKKNLGEVVVTALGIKKDKKALGYSVQEVKGADLIKAREPNPINGLVGKVAGLTVGASPELLASPQLLLRGSKIGLFVVDGVPINSDTWNISPDDIESYTVLKGATASALYGSRGLNGAIMITTKRGSKDKRGFSVEFNSSTMFDKGFLAIPKTQNDYGPGDHGKYAFKDGRGGGTNDGDYDVWGPKFEGQPIPQYDSPVDPVTGVRTPTPWLARGKDNLNRFLQTGVLSTNNLSVSARGENYDLRFSLSHSQQKSIIPNSKLSITNFNISAGYDLSKRLRLDGYLNYNRQYTPNFPDVAYGPNSLIYNITIWTGADWDVDAMRNYWQPGKEGIQSIFAEYQRYTNPWFQVMEWKRGHYKTDINGYMKLTYKISDNLDVLARSQVTSYDMLRNEKLPYSAHPYGREAGLGDYREDKRSMFENNTDVLLTYHDEIAKNISLKASVGANARSFTYNSSFTTTDYLNVPGWYAFANTLNPLKASNFRSDMLVLSGYGYADLSFSKYATLSLTGRYDKLSTLPKGNDVYFYPSVSLSTVVSDYVKLPEWIDMLKFRGSYANVKGGLTMPTIGATPQATFPLGYGTEYQSSYDGPSFENSAGYDVRPIYDSKVGAIYSRTIANPDLKPFSSTAYETGMDLRLFRNRVGLDVTYFVTKDGPRIYNFPITDATGAEKYLVNGVVTRKKGWELSLTGSPLRNTSGLNWDVMVNWSAFKERYVDFYPGVNTLNTFYKAGDRVDGIYGQAFVRTPDGKLINDGSGRPIKSPVNQFLGYANPDWVWAVNNTFRYKSFSFNFQFDGRVGGRMNNYIQQQTFRGGRHISTVQGKMGEARYQDYKGVKSWVGDGVVINNGAAIQYDNDGKVTNYKDLQYAPNTTKTFLQDYISFYYNTMEANMISKTFMKLREVVIGYTVPQSILSRSFIRQANISLVGRNLLYFAKYKDVDIDQYAGDQSGSGLQSPSTRRYGVNLNVTF</sequence>